<evidence type="ECO:0000313" key="4">
    <source>
        <dbReference type="Proteomes" id="UP000295345"/>
    </source>
</evidence>
<dbReference type="Gene3D" id="3.40.50.720">
    <property type="entry name" value="NAD(P)-binding Rossmann-like Domain"/>
    <property type="match status" value="1"/>
</dbReference>
<reference evidence="3 4" key="1">
    <citation type="submission" date="2019-03" db="EMBL/GenBank/DDBJ databases">
        <title>Draft genome sequences of novel Actinobacteria.</title>
        <authorList>
            <person name="Sahin N."/>
            <person name="Ay H."/>
            <person name="Saygin H."/>
        </authorList>
    </citation>
    <scope>NUCLEOTIDE SEQUENCE [LARGE SCALE GENOMIC DNA]</scope>
    <source>
        <strain evidence="3 4">DSM 41900</strain>
    </source>
</reference>
<dbReference type="Pfam" id="PF11066">
    <property type="entry name" value="DUF2867"/>
    <property type="match status" value="1"/>
</dbReference>
<dbReference type="EMBL" id="SMKI01000564">
    <property type="protein sequence ID" value="TDC63353.1"/>
    <property type="molecule type" value="Genomic_DNA"/>
</dbReference>
<evidence type="ECO:0000256" key="1">
    <source>
        <dbReference type="SAM" id="MobiDB-lite"/>
    </source>
</evidence>
<dbReference type="InterPro" id="IPR016040">
    <property type="entry name" value="NAD(P)-bd_dom"/>
</dbReference>
<dbReference type="GO" id="GO:0005737">
    <property type="term" value="C:cytoplasm"/>
    <property type="evidence" value="ECO:0007669"/>
    <property type="project" value="TreeGrafter"/>
</dbReference>
<feature type="domain" description="NAD(P)-binding" evidence="2">
    <location>
        <begin position="13"/>
        <end position="118"/>
    </location>
</feature>
<dbReference type="CDD" id="cd05245">
    <property type="entry name" value="SDR_a2"/>
    <property type="match status" value="1"/>
</dbReference>
<dbReference type="SUPFAM" id="SSF55961">
    <property type="entry name" value="Bet v1-like"/>
    <property type="match status" value="1"/>
</dbReference>
<evidence type="ECO:0000259" key="2">
    <source>
        <dbReference type="Pfam" id="PF13460"/>
    </source>
</evidence>
<dbReference type="InterPro" id="IPR036291">
    <property type="entry name" value="NAD(P)-bd_dom_sf"/>
</dbReference>
<dbReference type="InterPro" id="IPR021295">
    <property type="entry name" value="DUF2867"/>
</dbReference>
<dbReference type="AlphaFoldDB" id="A0A4R4SNV9"/>
<evidence type="ECO:0000313" key="3">
    <source>
        <dbReference type="EMBL" id="TDC63353.1"/>
    </source>
</evidence>
<dbReference type="InterPro" id="IPR051783">
    <property type="entry name" value="NAD(P)-dependent_oxidoreduct"/>
</dbReference>
<dbReference type="GO" id="GO:0004029">
    <property type="term" value="F:aldehyde dehydrogenase (NAD+) activity"/>
    <property type="evidence" value="ECO:0007669"/>
    <property type="project" value="TreeGrafter"/>
</dbReference>
<feature type="region of interest" description="Disordered" evidence="1">
    <location>
        <begin position="486"/>
        <end position="506"/>
    </location>
</feature>
<accession>A0A4R4SNV9</accession>
<proteinExistence type="predicted"/>
<gene>
    <name evidence="3" type="ORF">E1283_32520</name>
</gene>
<comment type="caution">
    <text evidence="3">The sequence shown here is derived from an EMBL/GenBank/DDBJ whole genome shotgun (WGS) entry which is preliminary data.</text>
</comment>
<keyword evidence="4" id="KW-1185">Reference proteome</keyword>
<organism evidence="3 4">
    <name type="scientific">Streptomyces hainanensis</name>
    <dbReference type="NCBI Taxonomy" id="402648"/>
    <lineage>
        <taxon>Bacteria</taxon>
        <taxon>Bacillati</taxon>
        <taxon>Actinomycetota</taxon>
        <taxon>Actinomycetes</taxon>
        <taxon>Kitasatosporales</taxon>
        <taxon>Streptomycetaceae</taxon>
        <taxon>Streptomyces</taxon>
    </lineage>
</organism>
<dbReference type="Proteomes" id="UP000295345">
    <property type="component" value="Unassembled WGS sequence"/>
</dbReference>
<dbReference type="PANTHER" id="PTHR48079:SF6">
    <property type="entry name" value="NAD(P)-BINDING DOMAIN-CONTAINING PROTEIN-RELATED"/>
    <property type="match status" value="1"/>
</dbReference>
<dbReference type="OrthoDB" id="9774199at2"/>
<name>A0A4R4SNV9_9ACTN</name>
<dbReference type="SUPFAM" id="SSF51735">
    <property type="entry name" value="NAD(P)-binding Rossmann-fold domains"/>
    <property type="match status" value="1"/>
</dbReference>
<protein>
    <submittedName>
        <fullName evidence="3">SDR family oxidoreductase</fullName>
    </submittedName>
</protein>
<sequence length="506" mass="55431">MSPPRETRCLVVGATGYIGGRLMPELLAAGHRVRCLVRSPDKLRAHGWVDRVDAVLGDVLDPGAVERALRDVDVAYYLVHSIGGGPDFEARDRRAARIFGTRARDAGVRRIVYLGGLTPAGVPERELSPHLRSRTEVGRLLLASGVPTAVLRAAVVIGSGSASFEMLRHLTERLPAMVTPSWVRTRVQPIAIADVLRLLVGCDRLPDDVSRPFDIGGPDVVTYEEMMRRYARQAGLARRLIVPVPVLTPRLSSLWVGLVTPVPGPLARPLVESLRHEVVCHERDIERYVPRPAGGPVGLDAAIGAALAAVGPARGPAEHAARPADAMPSDPGWAGASRYVDARERIVDASPQALWRVIEAIGGDTGWYSAPLAWTVRGWLDRLFGGAGGRRGRPHPTRLARGDPVDFWRVDALERGRLLRLRAELRLPGDAWLELRVDRDPQGRTRYRQRALFLPHGLLGHAYWWSISPFHAWVFGGMVRTIASRAEGESGAGRTLPSLRPARERM</sequence>
<dbReference type="PANTHER" id="PTHR48079">
    <property type="entry name" value="PROTEIN YEEZ"/>
    <property type="match status" value="1"/>
</dbReference>
<dbReference type="Pfam" id="PF13460">
    <property type="entry name" value="NAD_binding_10"/>
    <property type="match status" value="1"/>
</dbReference>
<dbReference type="RefSeq" id="WP_132821759.1">
    <property type="nucleotide sequence ID" value="NZ_SMKI01000564.1"/>
</dbReference>